<feature type="region of interest" description="Disordered" evidence="1">
    <location>
        <begin position="1"/>
        <end position="22"/>
    </location>
</feature>
<dbReference type="Proteomes" id="UP001597233">
    <property type="component" value="Unassembled WGS sequence"/>
</dbReference>
<proteinExistence type="predicted"/>
<organism evidence="2 3">
    <name type="scientific">Paenibacillus wenxiniae</name>
    <dbReference type="NCBI Taxonomy" id="1636843"/>
    <lineage>
        <taxon>Bacteria</taxon>
        <taxon>Bacillati</taxon>
        <taxon>Bacillota</taxon>
        <taxon>Bacilli</taxon>
        <taxon>Bacillales</taxon>
        <taxon>Paenibacillaceae</taxon>
        <taxon>Paenibacillus</taxon>
    </lineage>
</organism>
<evidence type="ECO:0008006" key="4">
    <source>
        <dbReference type="Google" id="ProtNLM"/>
    </source>
</evidence>
<accession>A0ABW4REJ7</accession>
<sequence length="313" mass="36209">MKSYSAKQTHLHNYQPIQTQRSFSQPNNMVLDLQHTFGNRATTQFMLSKKPNISPPVIQRAINPDLVNQHKQKLGIPIGEKIKILECPLDSNLKITDKVEKVPAEHRLNMEGLEDEEIGKILFGELYEKSKSEANMEIPNIVTEENKEKVMKQQELKNEAKDWLNSPFSLHLSLHGNAAYSYLYKVVAITQRQDDPLSQNKYNRDLLHEIGHFKQDISKNQANGANTNIKILEYHNIILHENLYSDTNLRIKYSNNADKDSGKSWDDMCSELELSPTNNALIKEMDESLKSHEYQVAEKIRQNLVNEYFYGRK</sequence>
<dbReference type="EMBL" id="JBHUEH010000009">
    <property type="protein sequence ID" value="MFD1884405.1"/>
    <property type="molecule type" value="Genomic_DNA"/>
</dbReference>
<name>A0ABW4REJ7_9BACL</name>
<keyword evidence="3" id="KW-1185">Reference proteome</keyword>
<evidence type="ECO:0000313" key="3">
    <source>
        <dbReference type="Proteomes" id="UP001597233"/>
    </source>
</evidence>
<evidence type="ECO:0000256" key="1">
    <source>
        <dbReference type="SAM" id="MobiDB-lite"/>
    </source>
</evidence>
<gene>
    <name evidence="2" type="ORF">ACFSC9_02625</name>
</gene>
<evidence type="ECO:0000313" key="2">
    <source>
        <dbReference type="EMBL" id="MFD1884405.1"/>
    </source>
</evidence>
<reference evidence="3" key="1">
    <citation type="journal article" date="2019" name="Int. J. Syst. Evol. Microbiol.">
        <title>The Global Catalogue of Microorganisms (GCM) 10K type strain sequencing project: providing services to taxonomists for standard genome sequencing and annotation.</title>
        <authorList>
            <consortium name="The Broad Institute Genomics Platform"/>
            <consortium name="The Broad Institute Genome Sequencing Center for Infectious Disease"/>
            <person name="Wu L."/>
            <person name="Ma J."/>
        </authorList>
    </citation>
    <scope>NUCLEOTIDE SEQUENCE [LARGE SCALE GENOMIC DNA]</scope>
    <source>
        <strain evidence="3">CCUG 54950</strain>
    </source>
</reference>
<protein>
    <recommendedName>
        <fullName evidence="4">IrrE N-terminal-like domain-containing protein</fullName>
    </recommendedName>
</protein>
<dbReference type="RefSeq" id="WP_347326267.1">
    <property type="nucleotide sequence ID" value="NZ_JBCGUH010000010.1"/>
</dbReference>
<comment type="caution">
    <text evidence="2">The sequence shown here is derived from an EMBL/GenBank/DDBJ whole genome shotgun (WGS) entry which is preliminary data.</text>
</comment>